<comment type="caution">
    <text evidence="3">The sequence shown here is derived from an EMBL/GenBank/DDBJ whole genome shotgun (WGS) entry which is preliminary data.</text>
</comment>
<dbReference type="Proteomes" id="UP001437256">
    <property type="component" value="Unassembled WGS sequence"/>
</dbReference>
<reference evidence="3 4" key="1">
    <citation type="submission" date="2024-05" db="EMBL/GenBank/DDBJ databases">
        <title>A draft genome resource for the thread blight pathogen Marasmius tenuissimus strain MS-2.</title>
        <authorList>
            <person name="Yulfo-Soto G.E."/>
            <person name="Baruah I.K."/>
            <person name="Amoako-Attah I."/>
            <person name="Bukari Y."/>
            <person name="Meinhardt L.W."/>
            <person name="Bailey B.A."/>
            <person name="Cohen S.P."/>
        </authorList>
    </citation>
    <scope>NUCLEOTIDE SEQUENCE [LARGE SCALE GENOMIC DNA]</scope>
    <source>
        <strain evidence="3 4">MS-2</strain>
    </source>
</reference>
<feature type="compositionally biased region" description="Polar residues" evidence="2">
    <location>
        <begin position="18"/>
        <end position="33"/>
    </location>
</feature>
<accession>A0ABR2ZL06</accession>
<name>A0ABR2ZL06_9AGAR</name>
<keyword evidence="4" id="KW-1185">Reference proteome</keyword>
<feature type="coiled-coil region" evidence="1">
    <location>
        <begin position="102"/>
        <end position="133"/>
    </location>
</feature>
<feature type="compositionally biased region" description="Polar residues" evidence="2">
    <location>
        <begin position="315"/>
        <end position="327"/>
    </location>
</feature>
<evidence type="ECO:0000256" key="1">
    <source>
        <dbReference type="SAM" id="Coils"/>
    </source>
</evidence>
<feature type="region of interest" description="Disordered" evidence="2">
    <location>
        <begin position="315"/>
        <end position="336"/>
    </location>
</feature>
<keyword evidence="1" id="KW-0175">Coiled coil</keyword>
<gene>
    <name evidence="3" type="ORF">AAF712_011294</name>
</gene>
<protein>
    <submittedName>
        <fullName evidence="3">Uncharacterized protein</fullName>
    </submittedName>
</protein>
<evidence type="ECO:0000256" key="2">
    <source>
        <dbReference type="SAM" id="MobiDB-lite"/>
    </source>
</evidence>
<evidence type="ECO:0000313" key="3">
    <source>
        <dbReference type="EMBL" id="KAL0061852.1"/>
    </source>
</evidence>
<evidence type="ECO:0000313" key="4">
    <source>
        <dbReference type="Proteomes" id="UP001437256"/>
    </source>
</evidence>
<feature type="region of interest" description="Disordered" evidence="2">
    <location>
        <begin position="1"/>
        <end position="34"/>
    </location>
</feature>
<sequence>MPAVRPLVQKSERGSPNAVASASSKGTSNLTTKRTARPRNSWIVFWAALSNVFANSRGTILPLRKVLTVIISRIWGFLTEQDKGPFVYLAWQFNTMHRIRMRNSQRALAKEAKEEARRKRQALTKEIRKDTVQKRLESQAVVGCITLAVPPYLLSSSTAVGLMPSDATSAQRMLPHPTMCSPGPSQKYLPGIASSLMDVSSTNGPIHNTFIHQNQFGPQSGLAMTHSQLPRIDTALSFSNDGCLGHAPISKSPPPLSFASTFGSEGLKVRSPMTAEDPGSLPLSRTAAPADWEGNIFESNVTQYVNAGDWASRSSNAGSSGWDSTQAHGRLVSEPA</sequence>
<proteinExistence type="predicted"/>
<organism evidence="3 4">
    <name type="scientific">Marasmius tenuissimus</name>
    <dbReference type="NCBI Taxonomy" id="585030"/>
    <lineage>
        <taxon>Eukaryota</taxon>
        <taxon>Fungi</taxon>
        <taxon>Dikarya</taxon>
        <taxon>Basidiomycota</taxon>
        <taxon>Agaricomycotina</taxon>
        <taxon>Agaricomycetes</taxon>
        <taxon>Agaricomycetidae</taxon>
        <taxon>Agaricales</taxon>
        <taxon>Marasmiineae</taxon>
        <taxon>Marasmiaceae</taxon>
        <taxon>Marasmius</taxon>
    </lineage>
</organism>
<dbReference type="EMBL" id="JBBXMP010000121">
    <property type="protein sequence ID" value="KAL0061852.1"/>
    <property type="molecule type" value="Genomic_DNA"/>
</dbReference>